<name>A0A5B0WRG7_9GAMM</name>
<dbReference type="GO" id="GO:0090313">
    <property type="term" value="P:regulation of protein targeting to membrane"/>
    <property type="evidence" value="ECO:0007669"/>
    <property type="project" value="TreeGrafter"/>
</dbReference>
<dbReference type="PANTHER" id="PTHR30441">
    <property type="entry name" value="DUF748 DOMAIN-CONTAINING PROTEIN"/>
    <property type="match status" value="1"/>
</dbReference>
<evidence type="ECO:0000313" key="2">
    <source>
        <dbReference type="EMBL" id="KAA1189543.1"/>
    </source>
</evidence>
<dbReference type="AlphaFoldDB" id="A0A5B0WRG7"/>
<dbReference type="EMBL" id="VTUX01000007">
    <property type="protein sequence ID" value="KAA1189543.1"/>
    <property type="molecule type" value="Genomic_DNA"/>
</dbReference>
<dbReference type="InterPro" id="IPR052894">
    <property type="entry name" value="AsmA-related"/>
</dbReference>
<dbReference type="PANTHER" id="PTHR30441:SF8">
    <property type="entry name" value="DUF748 DOMAIN-CONTAINING PROTEIN"/>
    <property type="match status" value="1"/>
</dbReference>
<sequence>MLLKRLALLAAALSLLLAAALGAAYAWLQHDPQNIRVPLEWLAGHVLDRELRIGEVTTVQLGQHTRLAARDVTLDNPGWATEAYFAQARYLEVELDLPSLWRQGPVVLDYLELAGASLNLQQTGDRPGNWDFWPDAEPSPDAEDGPLPIIISRALVHDSIVKFVDDDQDVTAALQRVHLSEDSAGMLALAASGSINGFPLQASTRAGPSRALFTGRDLDLDLELSWGQLQATLGGTAGDLGALENVAMQWSLQSPTSRPLLNLLGAHEVRDGPIDLRGSIATTGSGLQVDARGQLDAFALVLNGDLGKPEQLDDLDLSFDLSGPSLHEAGTVLDLRRLPDVPFALSGSLSRQGRLLVFDSVEAQVAESQLTASGRLPDFPDIDDWRVSLRGSDIDLALLGPALGREQLPERRFSLAGDLSSNAAGVELLNMVLNNEDSRLEISGIVGEAPEYAGTELELQLSGDDISGNAPWIGLEGMPETPFTLTATVHLDEHHWVMQQAELISTDLVIGMRGKLERSGQSPGIDAYVQASTPDLSATLAAYQLHSNHIPPLPAAFSGQVSGNREQLHLRDGKLALGQASAAINGTLGRADSVAGMKLRVHAETADFRELLESPLPGKKALGLELAAELHADNKAIHLRGLSGQMGNDTVTFDADTAVYFQDAKPKVRGEFDIAGASISKLQTLLELDLPLTDGAFNINANIAGDAGVYRVSPLSATFGESDLNGSIELRQGDTPGIHAALRSKQLHLPSLLPDPEDLEAEEEARGNPGDTAQQEDFSDELTAAELKERIIPDRPLPLAWMRHINASLEYSAETIYLREDASSQGSLALRVADGKLSVAPVVWGGTYTAGRAMFSLDATTDDYAFTLMMDGERFPLLWLVAGEPDYTAKSMFKASLTGQGNTARAMAASLNGGVLFHGEGGRVTYRGMDLIMGDLFSEILDALNPATQRKPHTRVKCNAGALSIKDGVAEAIPGFMVRTSKSDILAAGSINLKNERLDLAFSTRSRKGLGISAGRTLSKYVKLGGTLANPKLTLDATAAAVQGSAAIATAGWSILAGGIWDRWIATAGDPCGRLIKQAQKDKRRDYDSLLQLGIPGTPSAERADPRLPQR</sequence>
<feature type="chain" id="PRO_5023137921" description="AsmA family protein" evidence="1">
    <location>
        <begin position="27"/>
        <end position="1111"/>
    </location>
</feature>
<accession>A0A5B0WRG7</accession>
<proteinExistence type="predicted"/>
<gene>
    <name evidence="2" type="ORF">F0M18_14395</name>
</gene>
<dbReference type="GO" id="GO:0005886">
    <property type="term" value="C:plasma membrane"/>
    <property type="evidence" value="ECO:0007669"/>
    <property type="project" value="TreeGrafter"/>
</dbReference>
<comment type="caution">
    <text evidence="2">The sequence shown here is derived from an EMBL/GenBank/DDBJ whole genome shotgun (WGS) entry which is preliminary data.</text>
</comment>
<feature type="signal peptide" evidence="1">
    <location>
        <begin position="1"/>
        <end position="26"/>
    </location>
</feature>
<reference evidence="2 3" key="1">
    <citation type="submission" date="2019-09" db="EMBL/GenBank/DDBJ databases">
        <authorList>
            <person name="Chen X.-Y."/>
        </authorList>
    </citation>
    <scope>NUCLEOTIDE SEQUENCE [LARGE SCALE GENOMIC DNA]</scope>
    <source>
        <strain evidence="2 3">NY5</strain>
    </source>
</reference>
<dbReference type="Proteomes" id="UP000323708">
    <property type="component" value="Unassembled WGS sequence"/>
</dbReference>
<evidence type="ECO:0000313" key="3">
    <source>
        <dbReference type="Proteomes" id="UP000323708"/>
    </source>
</evidence>
<organism evidence="2 3">
    <name type="scientific">Pseudohalioglobus sediminis</name>
    <dbReference type="NCBI Taxonomy" id="2606449"/>
    <lineage>
        <taxon>Bacteria</taxon>
        <taxon>Pseudomonadati</taxon>
        <taxon>Pseudomonadota</taxon>
        <taxon>Gammaproteobacteria</taxon>
        <taxon>Cellvibrionales</taxon>
        <taxon>Halieaceae</taxon>
        <taxon>Pseudohalioglobus</taxon>
    </lineage>
</organism>
<protein>
    <recommendedName>
        <fullName evidence="4">AsmA family protein</fullName>
    </recommendedName>
</protein>
<evidence type="ECO:0008006" key="4">
    <source>
        <dbReference type="Google" id="ProtNLM"/>
    </source>
</evidence>
<keyword evidence="1" id="KW-0732">Signal</keyword>
<evidence type="ECO:0000256" key="1">
    <source>
        <dbReference type="SAM" id="SignalP"/>
    </source>
</evidence>
<dbReference type="RefSeq" id="WP_149612154.1">
    <property type="nucleotide sequence ID" value="NZ_VTUX01000007.1"/>
</dbReference>
<keyword evidence="3" id="KW-1185">Reference proteome</keyword>